<dbReference type="AlphaFoldDB" id="G4TRU3"/>
<keyword evidence="3" id="KW-1185">Reference proteome</keyword>
<name>G4TRU3_SERID</name>
<organism evidence="2 3">
    <name type="scientific">Serendipita indica (strain DSM 11827)</name>
    <name type="common">Root endophyte fungus</name>
    <name type="synonym">Piriformospora indica</name>
    <dbReference type="NCBI Taxonomy" id="1109443"/>
    <lineage>
        <taxon>Eukaryota</taxon>
        <taxon>Fungi</taxon>
        <taxon>Dikarya</taxon>
        <taxon>Basidiomycota</taxon>
        <taxon>Agaricomycotina</taxon>
        <taxon>Agaricomycetes</taxon>
        <taxon>Sebacinales</taxon>
        <taxon>Serendipitaceae</taxon>
        <taxon>Serendipita</taxon>
    </lineage>
</organism>
<dbReference type="OrthoDB" id="3324504at2759"/>
<proteinExistence type="predicted"/>
<dbReference type="STRING" id="1109443.G4TRU3"/>
<evidence type="ECO:0000313" key="2">
    <source>
        <dbReference type="EMBL" id="CCA74036.1"/>
    </source>
</evidence>
<dbReference type="EMBL" id="CAFZ01000273">
    <property type="protein sequence ID" value="CCA74036.1"/>
    <property type="molecule type" value="Genomic_DNA"/>
</dbReference>
<dbReference type="HOGENOM" id="CLU_401200_0_0_1"/>
<gene>
    <name evidence="2" type="ORF">PIIN_07990</name>
</gene>
<reference evidence="2 3" key="1">
    <citation type="journal article" date="2011" name="PLoS Pathog.">
        <title>Endophytic Life Strategies Decoded by Genome and Transcriptome Analyses of the Mutualistic Root Symbiont Piriformospora indica.</title>
        <authorList>
            <person name="Zuccaro A."/>
            <person name="Lahrmann U."/>
            <person name="Guldener U."/>
            <person name="Langen G."/>
            <person name="Pfiffi S."/>
            <person name="Biedenkopf D."/>
            <person name="Wong P."/>
            <person name="Samans B."/>
            <person name="Grimm C."/>
            <person name="Basiewicz M."/>
            <person name="Murat C."/>
            <person name="Martin F."/>
            <person name="Kogel K.H."/>
        </authorList>
    </citation>
    <scope>NUCLEOTIDE SEQUENCE [LARGE SCALE GENOMIC DNA]</scope>
    <source>
        <strain evidence="2 3">DSM 11827</strain>
    </source>
</reference>
<sequence length="694" mass="76028">MSALEYDDSSSLHLFSLSSLGNLLNDPDVEGAQLDFDELGSVGASAEKDIKLYFNPSLHSAGIVCGNSKSASNTFIKRIIKSHLRLADARVLILHTDNENPIPTACPLASDFADQGCKTYISPRRPFSISQLYANSGSPSNGLVESLSFKEEDISIKHVLQFFTPDPYITASLTNSREKNRVSSTITHILSQISEPFDLVRFNELIGEEKWDEEGETHVAIRQTLLTSLISALAGTEFEEDGRGAIKFSAVTLIDLTDPILHALRVDTVLMDMVLTAFLSQTAKSPKLIALNNSHEYLGFGSSFERSIAHLSSDRHTKRMSLLLSTPDPSSITQEAWNALDYVACTGAASSAWSEMLRRHLSVQEKFASSNSLDIGSFGPGEVCIIPARGFNVPKDYGENSPWCTRIAAQELNRTTTLLSKRVVDTNTTADNVQGPKGAWKGLPWAQIAQPFVPRRSDPPENLLPPASPPFISAPARSPSPPLKHTSTSKVQVDNSTQAMPPSMNLDAFPVPFRPLVSGILILSSGKLDTLVDYLELRTQVGNNRVVKAMGWGSFTQLVREAAAAGYVDHLVRKGFDRVRLRKDPFAGPGWNGTTGLSNAQASRSPPPVPIDPMWYPSNYQKLMTAVVSLNRGVVHTRINFEDVRSLIGKKAEIKKMGWATFTSWVDAAQDKGYIRTGGSESKWIILLPFNRNT</sequence>
<comment type="caution">
    <text evidence="2">The sequence shown here is derived from an EMBL/GenBank/DDBJ whole genome shotgun (WGS) entry which is preliminary data.</text>
</comment>
<dbReference type="InParanoid" id="G4TRU3"/>
<protein>
    <submittedName>
        <fullName evidence="2">Uncharacterized protein</fullName>
    </submittedName>
</protein>
<dbReference type="Proteomes" id="UP000007148">
    <property type="component" value="Unassembled WGS sequence"/>
</dbReference>
<evidence type="ECO:0000313" key="3">
    <source>
        <dbReference type="Proteomes" id="UP000007148"/>
    </source>
</evidence>
<evidence type="ECO:0000256" key="1">
    <source>
        <dbReference type="SAM" id="MobiDB-lite"/>
    </source>
</evidence>
<feature type="region of interest" description="Disordered" evidence="1">
    <location>
        <begin position="454"/>
        <end position="488"/>
    </location>
</feature>
<accession>G4TRU3</accession>